<reference evidence="2 3" key="1">
    <citation type="submission" date="2020-04" db="EMBL/GenBank/DDBJ databases">
        <title>Perkinsus olseni comparative genomics.</title>
        <authorList>
            <person name="Bogema D.R."/>
        </authorList>
    </citation>
    <scope>NUCLEOTIDE SEQUENCE [LARGE SCALE GENOMIC DNA]</scope>
    <source>
        <strain evidence="2">ATCC PRA-205</strain>
    </source>
</reference>
<gene>
    <name evidence="2" type="primary">CNOT6L_3</name>
    <name evidence="2" type="ORF">FOZ62_013509</name>
</gene>
<dbReference type="EMBL" id="JABANM010030375">
    <property type="protein sequence ID" value="KAF4706365.1"/>
    <property type="molecule type" value="Genomic_DNA"/>
</dbReference>
<accession>A0A7J6QDC7</accession>
<sequence length="879" mass="97252">MASEVPLPQATAEMKLRSPRRSESTVKMPHRNGYKKLNGDGQSLVQGVERLTAKSAAGRGRITDFIDQLHACGLREDTLGSLPTETLLRILQGLTARLANSKTRMDQRSNSLVTRIAEIVTDRAQDGDMPLDSLVYFLLRITQLGRLELLQVAANLPMQRFDEFFTTGDRGLSSLATALQNFSREFVASLGKLLRNFPLVDKRELPVIFSTLGKEVSTTAIALDGRGEGDRSVTQSWRVARNRGGQFPDFMYPLVRPDGRHCVALADSALAHLVAAGAPGGPSMHRNEESGFTPEEELVRVCVLLHRLRPQSEAVMGGMSFLARPEIINGFHGEQEGLHPALFAAAEFLSDEELLERMSPPVLYGVLLKHVAYLPEKSWQILLEIFLRRATNLPVTELQRCIVNFGPYEIFLERLSKYYGLYDVHADRQLVNRLCLESLGPVMKYLSKIAAGSEIWRSSEMPSLMLHAAHLAVVVKRDYQMQVELAACCARVGAKKVQSKSVYDILASALHHSGKVESSMGPLGEVCKAYGLPDRRANFGARGRASEAAAGFISDCVGRLSESNGEELAIFGELLRAAKWPMKQTWIALSGEVAKRSWRANRSGDRFRQNDTSPPAKEESQEPTTSGEHLGERRLSPVHAYRLYHSFANLHEGMAASLLPVVLISIRQEDRLEELAPLFRAWRVGDSEIGVMREAIGKCSARVDEAPRETLWEAVRVASLSGLPDAQIERLAEPLLMGSLGVPEGREIVIGSALVRRKGPEKVATILERLTENDRLCGILSKCDARELVDCHELCHWIGGRTMGEWNFVARRKIPEVQPDECLLSKLQEKVEEERAAVELLRNLGDRQCPSANGVTAGMGLAFFLLALGNSVDEYLLTG</sequence>
<feature type="compositionally biased region" description="Basic and acidic residues" evidence="1">
    <location>
        <begin position="14"/>
        <end position="24"/>
    </location>
</feature>
<feature type="region of interest" description="Disordered" evidence="1">
    <location>
        <begin position="600"/>
        <end position="631"/>
    </location>
</feature>
<organism evidence="2 3">
    <name type="scientific">Perkinsus olseni</name>
    <name type="common">Perkinsus atlanticus</name>
    <dbReference type="NCBI Taxonomy" id="32597"/>
    <lineage>
        <taxon>Eukaryota</taxon>
        <taxon>Sar</taxon>
        <taxon>Alveolata</taxon>
        <taxon>Perkinsozoa</taxon>
        <taxon>Perkinsea</taxon>
        <taxon>Perkinsida</taxon>
        <taxon>Perkinsidae</taxon>
        <taxon>Perkinsus</taxon>
    </lineage>
</organism>
<feature type="region of interest" description="Disordered" evidence="1">
    <location>
        <begin position="1"/>
        <end position="31"/>
    </location>
</feature>
<comment type="caution">
    <text evidence="2">The sequence shown here is derived from an EMBL/GenBank/DDBJ whole genome shotgun (WGS) entry which is preliminary data.</text>
</comment>
<proteinExistence type="predicted"/>
<evidence type="ECO:0000313" key="2">
    <source>
        <dbReference type="EMBL" id="KAF4706365.1"/>
    </source>
</evidence>
<evidence type="ECO:0000313" key="3">
    <source>
        <dbReference type="Proteomes" id="UP000574390"/>
    </source>
</evidence>
<evidence type="ECO:0000256" key="1">
    <source>
        <dbReference type="SAM" id="MobiDB-lite"/>
    </source>
</evidence>
<dbReference type="Proteomes" id="UP000574390">
    <property type="component" value="Unassembled WGS sequence"/>
</dbReference>
<dbReference type="AlphaFoldDB" id="A0A7J6QDC7"/>
<protein>
    <submittedName>
        <fullName evidence="2">CCR4-NOT transcription complex subunit 6-like</fullName>
    </submittedName>
</protein>
<name>A0A7J6QDC7_PEROL</name>